<evidence type="ECO:0000256" key="2">
    <source>
        <dbReference type="SAM" id="MobiDB-lite"/>
    </source>
</evidence>
<dbReference type="EMBL" id="JADFFK010000035">
    <property type="protein sequence ID" value="MBE9640517.1"/>
    <property type="molecule type" value="Genomic_DNA"/>
</dbReference>
<accession>A0ABR9XAQ7</accession>
<keyword evidence="3" id="KW-0812">Transmembrane</keyword>
<comment type="caution">
    <text evidence="4">The sequence shown here is derived from an EMBL/GenBank/DDBJ whole genome shotgun (WGS) entry which is preliminary data.</text>
</comment>
<keyword evidence="1" id="KW-0175">Coiled coil</keyword>
<dbReference type="InterPro" id="IPR050445">
    <property type="entry name" value="Bact_polysacc_biosynth/exp"/>
</dbReference>
<evidence type="ECO:0000313" key="5">
    <source>
        <dbReference type="Proteomes" id="UP000607796"/>
    </source>
</evidence>
<name>A0ABR9XAQ7_9RHOB</name>
<keyword evidence="3" id="KW-1133">Transmembrane helix</keyword>
<dbReference type="PANTHER" id="PTHR32309:SF13">
    <property type="entry name" value="FERRIC ENTEROBACTIN TRANSPORT PROTEIN FEPE"/>
    <property type="match status" value="1"/>
</dbReference>
<gene>
    <name evidence="4" type="ORF">IQ782_27060</name>
</gene>
<dbReference type="PANTHER" id="PTHR32309">
    <property type="entry name" value="TYROSINE-PROTEIN KINASE"/>
    <property type="match status" value="1"/>
</dbReference>
<dbReference type="Proteomes" id="UP000607796">
    <property type="component" value="Unassembled WGS sequence"/>
</dbReference>
<sequence length="421" mass="46396">MSLRDMDSTTIKTPTPVSKAKTPSKPAAAPEHAPLGQPSGVQPTPKRVGAQQRTRRKLIASFVLIFVLPSLIGIIYYACMASDRYASSASFVVRQTAGTAPGGSDLISSFTGITASGSTASDSYIIRRYLEGPDLLRKLDSALGLRSHYSAPEIDYVSRFDSSLPFEDFVTYWQRRITTAYDNTTGILSFEVQAFDDDLAMRMGQAVLEAADALVNDLSVAAREDSVFFARQEVSRAEERLRRAQVALRDFRTARGAVDPTLNVQLDAQLIGNLEAQRAELQTRIRAMEGQIDEDGPVVRQMRREADALDAQIETRRALVGQPGDRGNGGTDAGALGEFESLTIEQTFAQQLYASALTSLESARMEADRQQRYLAIFERPYFPEDAIYPLRLRNALLLAGATLLIWMIGSLVTYAVRDHLR</sequence>
<keyword evidence="3" id="KW-0472">Membrane</keyword>
<evidence type="ECO:0000256" key="3">
    <source>
        <dbReference type="SAM" id="Phobius"/>
    </source>
</evidence>
<evidence type="ECO:0000256" key="1">
    <source>
        <dbReference type="SAM" id="Coils"/>
    </source>
</evidence>
<feature type="compositionally biased region" description="Low complexity" evidence="2">
    <location>
        <begin position="12"/>
        <end position="30"/>
    </location>
</feature>
<feature type="transmembrane region" description="Helical" evidence="3">
    <location>
        <begin position="58"/>
        <end position="78"/>
    </location>
</feature>
<proteinExistence type="predicted"/>
<organism evidence="4 5">
    <name type="scientific">Salipiger mangrovisoli</name>
    <dbReference type="NCBI Taxonomy" id="2865933"/>
    <lineage>
        <taxon>Bacteria</taxon>
        <taxon>Pseudomonadati</taxon>
        <taxon>Pseudomonadota</taxon>
        <taxon>Alphaproteobacteria</taxon>
        <taxon>Rhodobacterales</taxon>
        <taxon>Roseobacteraceae</taxon>
        <taxon>Salipiger</taxon>
    </lineage>
</organism>
<keyword evidence="5" id="KW-1185">Reference proteome</keyword>
<dbReference type="RefSeq" id="WP_194137784.1">
    <property type="nucleotide sequence ID" value="NZ_JADFFK010000035.1"/>
</dbReference>
<feature type="coiled-coil region" evidence="1">
    <location>
        <begin position="234"/>
        <end position="291"/>
    </location>
</feature>
<evidence type="ECO:0000313" key="4">
    <source>
        <dbReference type="EMBL" id="MBE9640517.1"/>
    </source>
</evidence>
<evidence type="ECO:0008006" key="6">
    <source>
        <dbReference type="Google" id="ProtNLM"/>
    </source>
</evidence>
<feature type="transmembrane region" description="Helical" evidence="3">
    <location>
        <begin position="395"/>
        <end position="416"/>
    </location>
</feature>
<protein>
    <recommendedName>
        <fullName evidence="6">Capsular polysaccharide transport system permease protein</fullName>
    </recommendedName>
</protein>
<reference evidence="4 5" key="1">
    <citation type="journal article" date="2021" name="Int. J. Syst. Evol. Microbiol.">
        <title>Salipiger mangrovisoli sp. nov., isolated from mangrove soil and the proposal for the reclassification of Paraphaeobacter pallidus as Salipiger pallidus comb. nov.</title>
        <authorList>
            <person name="Du J."/>
            <person name="Liu Y."/>
            <person name="Pei T."/>
            <person name="Deng M.R."/>
            <person name="Zhu H."/>
        </authorList>
    </citation>
    <scope>NUCLEOTIDE SEQUENCE [LARGE SCALE GENOMIC DNA]</scope>
    <source>
        <strain evidence="4 5">6D45A</strain>
    </source>
</reference>
<feature type="region of interest" description="Disordered" evidence="2">
    <location>
        <begin position="1"/>
        <end position="50"/>
    </location>
</feature>